<evidence type="ECO:0000313" key="7">
    <source>
        <dbReference type="EMBL" id="KAH3724719.1"/>
    </source>
</evidence>
<dbReference type="Gene3D" id="2.10.25.10">
    <property type="entry name" value="Laminin"/>
    <property type="match status" value="1"/>
</dbReference>
<name>A0A9D4HME5_DREPO</name>
<keyword evidence="1 5" id="KW-0245">EGF-like domain</keyword>
<keyword evidence="8" id="KW-1185">Reference proteome</keyword>
<dbReference type="InterPro" id="IPR000152">
    <property type="entry name" value="EGF-type_Asp/Asn_hydroxyl_site"/>
</dbReference>
<dbReference type="EMBL" id="JAIWYP010000012">
    <property type="protein sequence ID" value="KAH3724719.1"/>
    <property type="molecule type" value="Genomic_DNA"/>
</dbReference>
<keyword evidence="2" id="KW-0732">Signal</keyword>
<dbReference type="InterPro" id="IPR049883">
    <property type="entry name" value="NOTCH1_EGF-like"/>
</dbReference>
<comment type="caution">
    <text evidence="7">The sequence shown here is derived from an EMBL/GenBank/DDBJ whole genome shotgun (WGS) entry which is preliminary data.</text>
</comment>
<dbReference type="PROSITE" id="PS00010">
    <property type="entry name" value="ASX_HYDROXYL"/>
    <property type="match status" value="1"/>
</dbReference>
<evidence type="ECO:0000256" key="4">
    <source>
        <dbReference type="ARBA" id="ARBA00023157"/>
    </source>
</evidence>
<evidence type="ECO:0000256" key="2">
    <source>
        <dbReference type="ARBA" id="ARBA00022729"/>
    </source>
</evidence>
<dbReference type="SUPFAM" id="SSF57196">
    <property type="entry name" value="EGF/Laminin"/>
    <property type="match status" value="1"/>
</dbReference>
<evidence type="ECO:0000259" key="6">
    <source>
        <dbReference type="PROSITE" id="PS50026"/>
    </source>
</evidence>
<dbReference type="InterPro" id="IPR018097">
    <property type="entry name" value="EGF_Ca-bd_CS"/>
</dbReference>
<evidence type="ECO:0000256" key="1">
    <source>
        <dbReference type="ARBA" id="ARBA00022536"/>
    </source>
</evidence>
<dbReference type="FunFam" id="2.10.25.10:FF:000038">
    <property type="entry name" value="Fibrillin 2"/>
    <property type="match status" value="1"/>
</dbReference>
<dbReference type="GO" id="GO:0005509">
    <property type="term" value="F:calcium ion binding"/>
    <property type="evidence" value="ECO:0007669"/>
    <property type="project" value="InterPro"/>
</dbReference>
<gene>
    <name evidence="7" type="ORF">DPMN_050542</name>
</gene>
<comment type="caution">
    <text evidence="5">Lacks conserved residue(s) required for the propagation of feature annotation.</text>
</comment>
<protein>
    <recommendedName>
        <fullName evidence="6">EGF-like domain-containing protein</fullName>
    </recommendedName>
</protein>
<organism evidence="7 8">
    <name type="scientific">Dreissena polymorpha</name>
    <name type="common">Zebra mussel</name>
    <name type="synonym">Mytilus polymorpha</name>
    <dbReference type="NCBI Taxonomy" id="45954"/>
    <lineage>
        <taxon>Eukaryota</taxon>
        <taxon>Metazoa</taxon>
        <taxon>Spiralia</taxon>
        <taxon>Lophotrochozoa</taxon>
        <taxon>Mollusca</taxon>
        <taxon>Bivalvia</taxon>
        <taxon>Autobranchia</taxon>
        <taxon>Heteroconchia</taxon>
        <taxon>Euheterodonta</taxon>
        <taxon>Imparidentia</taxon>
        <taxon>Neoheterodontei</taxon>
        <taxon>Myida</taxon>
        <taxon>Dreissenoidea</taxon>
        <taxon>Dreissenidae</taxon>
        <taxon>Dreissena</taxon>
    </lineage>
</organism>
<dbReference type="PROSITE" id="PS50026">
    <property type="entry name" value="EGF_3"/>
    <property type="match status" value="1"/>
</dbReference>
<dbReference type="Pfam" id="PF07645">
    <property type="entry name" value="EGF_CA"/>
    <property type="match status" value="1"/>
</dbReference>
<dbReference type="PROSITE" id="PS01187">
    <property type="entry name" value="EGF_CA"/>
    <property type="match status" value="1"/>
</dbReference>
<evidence type="ECO:0000256" key="3">
    <source>
        <dbReference type="ARBA" id="ARBA00022737"/>
    </source>
</evidence>
<feature type="domain" description="EGF-like" evidence="6">
    <location>
        <begin position="5"/>
        <end position="50"/>
    </location>
</feature>
<sequence length="57" mass="6508">MVHIDIDECNNHDQNHCHYYSDCTNTPGSYTCKCIEGYDDLDGNLGRRCEGKINGRI</sequence>
<evidence type="ECO:0000313" key="8">
    <source>
        <dbReference type="Proteomes" id="UP000828390"/>
    </source>
</evidence>
<dbReference type="AlphaFoldDB" id="A0A9D4HME5"/>
<proteinExistence type="predicted"/>
<reference evidence="7" key="1">
    <citation type="journal article" date="2019" name="bioRxiv">
        <title>The Genome of the Zebra Mussel, Dreissena polymorpha: A Resource for Invasive Species Research.</title>
        <authorList>
            <person name="McCartney M.A."/>
            <person name="Auch B."/>
            <person name="Kono T."/>
            <person name="Mallez S."/>
            <person name="Zhang Y."/>
            <person name="Obille A."/>
            <person name="Becker A."/>
            <person name="Abrahante J.E."/>
            <person name="Garbe J."/>
            <person name="Badalamenti J.P."/>
            <person name="Herman A."/>
            <person name="Mangelson H."/>
            <person name="Liachko I."/>
            <person name="Sullivan S."/>
            <person name="Sone E.D."/>
            <person name="Koren S."/>
            <person name="Silverstein K.A.T."/>
            <person name="Beckman K.B."/>
            <person name="Gohl D.M."/>
        </authorList>
    </citation>
    <scope>NUCLEOTIDE SEQUENCE</scope>
    <source>
        <strain evidence="7">Duluth1</strain>
        <tissue evidence="7">Whole animal</tissue>
    </source>
</reference>
<dbReference type="InterPro" id="IPR000742">
    <property type="entry name" value="EGF"/>
</dbReference>
<evidence type="ECO:0000256" key="5">
    <source>
        <dbReference type="PROSITE-ProRule" id="PRU00076"/>
    </source>
</evidence>
<dbReference type="Proteomes" id="UP000828390">
    <property type="component" value="Unassembled WGS sequence"/>
</dbReference>
<dbReference type="InterPro" id="IPR001881">
    <property type="entry name" value="EGF-like_Ca-bd_dom"/>
</dbReference>
<keyword evidence="4" id="KW-1015">Disulfide bond</keyword>
<keyword evidence="3" id="KW-0677">Repeat</keyword>
<accession>A0A9D4HME5</accession>
<reference evidence="7" key="2">
    <citation type="submission" date="2020-11" db="EMBL/GenBank/DDBJ databases">
        <authorList>
            <person name="McCartney M.A."/>
            <person name="Auch B."/>
            <person name="Kono T."/>
            <person name="Mallez S."/>
            <person name="Becker A."/>
            <person name="Gohl D.M."/>
            <person name="Silverstein K.A.T."/>
            <person name="Koren S."/>
            <person name="Bechman K.B."/>
            <person name="Herman A."/>
            <person name="Abrahante J.E."/>
            <person name="Garbe J."/>
        </authorList>
    </citation>
    <scope>NUCLEOTIDE SEQUENCE</scope>
    <source>
        <strain evidence="7">Duluth1</strain>
        <tissue evidence="7">Whole animal</tissue>
    </source>
</reference>
<dbReference type="SMART" id="SM00179">
    <property type="entry name" value="EGF_CA"/>
    <property type="match status" value="1"/>
</dbReference>
<dbReference type="CDD" id="cd00054">
    <property type="entry name" value="EGF_CA"/>
    <property type="match status" value="1"/>
</dbReference>